<keyword evidence="1" id="KW-0812">Transmembrane</keyword>
<name>A0A381TEQ3_9ZZZZ</name>
<organism evidence="2">
    <name type="scientific">marine metagenome</name>
    <dbReference type="NCBI Taxonomy" id="408172"/>
    <lineage>
        <taxon>unclassified sequences</taxon>
        <taxon>metagenomes</taxon>
        <taxon>ecological metagenomes</taxon>
    </lineage>
</organism>
<reference evidence="2" key="1">
    <citation type="submission" date="2018-05" db="EMBL/GenBank/DDBJ databases">
        <authorList>
            <person name="Lanie J.A."/>
            <person name="Ng W.-L."/>
            <person name="Kazmierczak K.M."/>
            <person name="Andrzejewski T.M."/>
            <person name="Davidsen T.M."/>
            <person name="Wayne K.J."/>
            <person name="Tettelin H."/>
            <person name="Glass J.I."/>
            <person name="Rusch D."/>
            <person name="Podicherti R."/>
            <person name="Tsui H.-C.T."/>
            <person name="Winkler M.E."/>
        </authorList>
    </citation>
    <scope>NUCLEOTIDE SEQUENCE</scope>
</reference>
<dbReference type="AlphaFoldDB" id="A0A381TEQ3"/>
<evidence type="ECO:0000256" key="1">
    <source>
        <dbReference type="SAM" id="Phobius"/>
    </source>
</evidence>
<feature type="non-terminal residue" evidence="2">
    <location>
        <position position="55"/>
    </location>
</feature>
<sequence length="55" mass="6043">MAEQASVLSDVRFQFQDFFGSLSLSKRIAILVALGIILIGMVSMIFVANRPSWAP</sequence>
<keyword evidence="1" id="KW-0472">Membrane</keyword>
<evidence type="ECO:0000313" key="2">
    <source>
        <dbReference type="EMBL" id="SVA14615.1"/>
    </source>
</evidence>
<dbReference type="EMBL" id="UINC01004478">
    <property type="protein sequence ID" value="SVA14615.1"/>
    <property type="molecule type" value="Genomic_DNA"/>
</dbReference>
<feature type="transmembrane region" description="Helical" evidence="1">
    <location>
        <begin position="28"/>
        <end position="48"/>
    </location>
</feature>
<gene>
    <name evidence="2" type="ORF">METZ01_LOCUS67469</name>
</gene>
<accession>A0A381TEQ3</accession>
<proteinExistence type="predicted"/>
<keyword evidence="1" id="KW-1133">Transmembrane helix</keyword>
<protein>
    <submittedName>
        <fullName evidence="2">Uncharacterized protein</fullName>
    </submittedName>
</protein>